<evidence type="ECO:0000313" key="12">
    <source>
        <dbReference type="EMBL" id="PSG90546.1"/>
    </source>
</evidence>
<feature type="domain" description="TonB-dependent receptor-like beta-barrel" evidence="10">
    <location>
        <begin position="337"/>
        <end position="774"/>
    </location>
</feature>
<proteinExistence type="inferred from homology"/>
<keyword evidence="4 8" id="KW-0812">Transmembrane</keyword>
<keyword evidence="7 8" id="KW-0998">Cell outer membrane</keyword>
<evidence type="ECO:0000256" key="6">
    <source>
        <dbReference type="ARBA" id="ARBA00023136"/>
    </source>
</evidence>
<dbReference type="SUPFAM" id="SSF56935">
    <property type="entry name" value="Porins"/>
    <property type="match status" value="1"/>
</dbReference>
<dbReference type="InterPro" id="IPR012910">
    <property type="entry name" value="Plug_dom"/>
</dbReference>
<reference evidence="12 13" key="1">
    <citation type="submission" date="2018-03" db="EMBL/GenBank/DDBJ databases">
        <title>Mesoflavibacter sp. HG37 and Mesoflavibacter sp. HG96 sp.nov., two marine bacteria isolated from seawater of Western Pacific Ocean.</title>
        <authorList>
            <person name="Cheng H."/>
            <person name="Wu Y.-H."/>
            <person name="Guo L.-L."/>
            <person name="Xu X.-W."/>
        </authorList>
    </citation>
    <scope>NUCLEOTIDE SEQUENCE [LARGE SCALE GENOMIC DNA]</scope>
    <source>
        <strain evidence="12 13">KCTC 32269</strain>
    </source>
</reference>
<evidence type="ECO:0000256" key="4">
    <source>
        <dbReference type="ARBA" id="ARBA00022692"/>
    </source>
</evidence>
<comment type="similarity">
    <text evidence="8 9">Belongs to the TonB-dependent receptor family.</text>
</comment>
<keyword evidence="13" id="KW-1185">Reference proteome</keyword>
<dbReference type="InterPro" id="IPR037066">
    <property type="entry name" value="Plug_dom_sf"/>
</dbReference>
<accession>A0A2T1NDT6</accession>
<dbReference type="Pfam" id="PF07715">
    <property type="entry name" value="Plug"/>
    <property type="match status" value="1"/>
</dbReference>
<evidence type="ECO:0000256" key="7">
    <source>
        <dbReference type="ARBA" id="ARBA00023237"/>
    </source>
</evidence>
<evidence type="ECO:0000313" key="13">
    <source>
        <dbReference type="Proteomes" id="UP000238426"/>
    </source>
</evidence>
<dbReference type="Gene3D" id="2.170.130.10">
    <property type="entry name" value="TonB-dependent receptor, plug domain"/>
    <property type="match status" value="1"/>
</dbReference>
<dbReference type="InterPro" id="IPR000531">
    <property type="entry name" value="Beta-barrel_TonB"/>
</dbReference>
<evidence type="ECO:0000256" key="5">
    <source>
        <dbReference type="ARBA" id="ARBA00023077"/>
    </source>
</evidence>
<dbReference type="OrthoDB" id="9764669at2"/>
<dbReference type="PANTHER" id="PTHR30069">
    <property type="entry name" value="TONB-DEPENDENT OUTER MEMBRANE RECEPTOR"/>
    <property type="match status" value="1"/>
</dbReference>
<protein>
    <submittedName>
        <fullName evidence="12">TonB-dependent receptor</fullName>
    </submittedName>
</protein>
<dbReference type="RefSeq" id="WP_106462686.1">
    <property type="nucleotide sequence ID" value="NZ_PXOQ01000007.1"/>
</dbReference>
<dbReference type="Proteomes" id="UP000238426">
    <property type="component" value="Unassembled WGS sequence"/>
</dbReference>
<evidence type="ECO:0000256" key="3">
    <source>
        <dbReference type="ARBA" id="ARBA00022452"/>
    </source>
</evidence>
<evidence type="ECO:0000256" key="2">
    <source>
        <dbReference type="ARBA" id="ARBA00022448"/>
    </source>
</evidence>
<name>A0A2T1NDT6_9FLAO</name>
<dbReference type="PANTHER" id="PTHR30069:SF50">
    <property type="entry name" value="TONB-DEPENDENT RECEPTOR HI_1217-RELATED"/>
    <property type="match status" value="1"/>
</dbReference>
<comment type="subcellular location">
    <subcellularLocation>
        <location evidence="1 8">Cell outer membrane</location>
        <topology evidence="1 8">Multi-pass membrane protein</topology>
    </subcellularLocation>
</comment>
<comment type="caution">
    <text evidence="12">The sequence shown here is derived from an EMBL/GenBank/DDBJ whole genome shotgun (WGS) entry which is preliminary data.</text>
</comment>
<keyword evidence="2 8" id="KW-0813">Transport</keyword>
<dbReference type="Pfam" id="PF00593">
    <property type="entry name" value="TonB_dep_Rec_b-barrel"/>
    <property type="match status" value="1"/>
</dbReference>
<dbReference type="InterPro" id="IPR036942">
    <property type="entry name" value="Beta-barrel_TonB_sf"/>
</dbReference>
<evidence type="ECO:0000259" key="11">
    <source>
        <dbReference type="Pfam" id="PF07715"/>
    </source>
</evidence>
<feature type="domain" description="TonB-dependent receptor plug" evidence="11">
    <location>
        <begin position="110"/>
        <end position="217"/>
    </location>
</feature>
<dbReference type="EMBL" id="PXOQ01000007">
    <property type="protein sequence ID" value="PSG90546.1"/>
    <property type="molecule type" value="Genomic_DNA"/>
</dbReference>
<gene>
    <name evidence="12" type="ORF">C7H52_04495</name>
</gene>
<dbReference type="CDD" id="cd01347">
    <property type="entry name" value="ligand_gated_channel"/>
    <property type="match status" value="1"/>
</dbReference>
<dbReference type="GO" id="GO:0015344">
    <property type="term" value="F:siderophore uptake transmembrane transporter activity"/>
    <property type="evidence" value="ECO:0007669"/>
    <property type="project" value="TreeGrafter"/>
</dbReference>
<organism evidence="12 13">
    <name type="scientific">Aurantibacter aestuarii</name>
    <dbReference type="NCBI Taxonomy" id="1266046"/>
    <lineage>
        <taxon>Bacteria</taxon>
        <taxon>Pseudomonadati</taxon>
        <taxon>Bacteroidota</taxon>
        <taxon>Flavobacteriia</taxon>
        <taxon>Flavobacteriales</taxon>
        <taxon>Flavobacteriaceae</taxon>
        <taxon>Aurantibacter</taxon>
    </lineage>
</organism>
<dbReference type="PROSITE" id="PS52016">
    <property type="entry name" value="TONB_DEPENDENT_REC_3"/>
    <property type="match status" value="1"/>
</dbReference>
<dbReference type="GO" id="GO:0009279">
    <property type="term" value="C:cell outer membrane"/>
    <property type="evidence" value="ECO:0007669"/>
    <property type="project" value="UniProtKB-SubCell"/>
</dbReference>
<dbReference type="InterPro" id="IPR039426">
    <property type="entry name" value="TonB-dep_rcpt-like"/>
</dbReference>
<keyword evidence="3 8" id="KW-1134">Transmembrane beta strand</keyword>
<keyword evidence="12" id="KW-0675">Receptor</keyword>
<evidence type="ECO:0000256" key="9">
    <source>
        <dbReference type="RuleBase" id="RU003357"/>
    </source>
</evidence>
<dbReference type="GO" id="GO:0044718">
    <property type="term" value="P:siderophore transmembrane transport"/>
    <property type="evidence" value="ECO:0007669"/>
    <property type="project" value="TreeGrafter"/>
</dbReference>
<evidence type="ECO:0000259" key="10">
    <source>
        <dbReference type="Pfam" id="PF00593"/>
    </source>
</evidence>
<dbReference type="AlphaFoldDB" id="A0A2T1NDT6"/>
<dbReference type="Gene3D" id="2.40.170.20">
    <property type="entry name" value="TonB-dependent receptor, beta-barrel domain"/>
    <property type="match status" value="1"/>
</dbReference>
<evidence type="ECO:0000256" key="8">
    <source>
        <dbReference type="PROSITE-ProRule" id="PRU01360"/>
    </source>
</evidence>
<sequence>MKQVLCIILLLVINVSVAQSIQILNAENNQPISGVAVFNESMSKSVVSNKLGFVDLAIFSTNELLVIKHISYLEQLVYKQELTNGIILLDSNLQNLDEIVLSASKFQENKNDIPKTITRIDAKTIGLTQPQTSADVLERTGKVYIQKSQLGGGSPIIRGFSTNRLLITVDGVRMNNAIFRSGNLQNVISIDPFTVSDTEVTLGAGTVIYGSDAIGGVMSFNTKKPELSYQDSLILNSNATVRYATASKEQTVNANVNIGLKKWAFLSNFTFSSFDDLRMGSHGPKEYLRPEFVITSRNEDFIVQNQNDLIQKDTGYDQVNYMQKVLFVPNRNLDVSLGLFYTKTTDVPRYDRLIRYRGDNLRSAEWYYGPQKWLMANLGIDYRNSNNSFYDNLKANVAYQKFNESRNDRDFQDVILSTREEQVDAFSFNLDLEKVFSSKLNLFYGLEYVYNKVGSDAFQKNIETLEEEAIVTRYPNGSKWQSAAAYVNLKYKPIETFTLQSGLRYNSIILKSNFEENNTFLNLPFTEANTNFDALTGSLGFSWLPTEVINWKFNLSTAFRAPNIDDIGKVFDSEPGSVVVPNNDLKPEYAYGGELGLTLNFNKKAILDINTFYTYLDDALVRRATTLNGADEIIYDGELSEVQSIQNASQAKIYGVELGAKFQLTEHFSSKTQYNVIGGKEIYETETVPARHVSPNFGNSHLIWKNSKLTLDAFVNFNGELSNNQLAPSEQEKDYIYALDSNGNPFSPSWYTFNLATQYQLNPNTILSASLENITDQRYKTYSSGIAAPGRNLIVALKYTL</sequence>
<keyword evidence="6 8" id="KW-0472">Membrane</keyword>
<evidence type="ECO:0000256" key="1">
    <source>
        <dbReference type="ARBA" id="ARBA00004571"/>
    </source>
</evidence>
<keyword evidence="5 9" id="KW-0798">TonB box</keyword>